<dbReference type="InterPro" id="IPR011009">
    <property type="entry name" value="Kinase-like_dom_sf"/>
</dbReference>
<keyword evidence="7" id="KW-0418">Kinase</keyword>
<evidence type="ECO:0000259" key="6">
    <source>
        <dbReference type="PROSITE" id="PS50011"/>
    </source>
</evidence>
<dbReference type="Pfam" id="PF00069">
    <property type="entry name" value="Pkinase"/>
    <property type="match status" value="1"/>
</dbReference>
<dbReference type="InterPro" id="IPR050235">
    <property type="entry name" value="CK1_Ser-Thr_kinase"/>
</dbReference>
<gene>
    <name evidence="7" type="ORF">K432DRAFT_395057</name>
</gene>
<keyword evidence="3 4" id="KW-0067">ATP-binding</keyword>
<keyword evidence="7" id="KW-0808">Transferase</keyword>
<dbReference type="PANTHER" id="PTHR11909">
    <property type="entry name" value="CASEIN KINASE-RELATED"/>
    <property type="match status" value="1"/>
</dbReference>
<dbReference type="InterPro" id="IPR000719">
    <property type="entry name" value="Prot_kinase_dom"/>
</dbReference>
<keyword evidence="5" id="KW-0723">Serine/threonine-protein kinase</keyword>
<dbReference type="FunFam" id="1.10.510.10:FF:000596">
    <property type="entry name" value="CK1 family protein kinase"/>
    <property type="match status" value="1"/>
</dbReference>
<accession>A0A8E2E6J0</accession>
<sequence>MVAALILEPPLWARTQISIPAIWYSLLSFSMLSILAEMQHSSMDKLNLCVDNRYRLERRLGGGGFGVVYEGLCLETGKEVALKLEHVRIDPSILKNEIRIYEELAGGPGIPRVYWHGQEGEYRVMVFDLLGPSLEDLFNFCGRRFSLKTVLVLADQLISRFQYIHSKGFIHRDIKPENMLMGDGRKGNQVYVTDMGLGQKLRDRGENDARCWKISLTGTARYASINGHSGVEQSRRDDMESLGYVLLYFIHGSLPWQGLEAETQEQRDEFILEKKRAITIKELCGGLSKEFLNYFNHVRSLRFKDKPKYAYLRKLFRDLFLREGYKYDNVFDWTELKFLMAIQSSPSGQTDALL</sequence>
<dbReference type="GO" id="GO:0004674">
    <property type="term" value="F:protein serine/threonine kinase activity"/>
    <property type="evidence" value="ECO:0007669"/>
    <property type="project" value="UniProtKB-KW"/>
</dbReference>
<dbReference type="InterPro" id="IPR017441">
    <property type="entry name" value="Protein_kinase_ATP_BS"/>
</dbReference>
<dbReference type="InterPro" id="IPR008271">
    <property type="entry name" value="Ser/Thr_kinase_AS"/>
</dbReference>
<evidence type="ECO:0000256" key="1">
    <source>
        <dbReference type="ARBA" id="ARBA00012513"/>
    </source>
</evidence>
<comment type="similarity">
    <text evidence="5">Belongs to the protein kinase superfamily.</text>
</comment>
<dbReference type="PROSITE" id="PS00108">
    <property type="entry name" value="PROTEIN_KINASE_ST"/>
    <property type="match status" value="1"/>
</dbReference>
<dbReference type="PROSITE" id="PS50011">
    <property type="entry name" value="PROTEIN_KINASE_DOM"/>
    <property type="match status" value="1"/>
</dbReference>
<proteinExistence type="inferred from homology"/>
<dbReference type="AlphaFoldDB" id="A0A8E2E6J0"/>
<name>A0A8E2E6J0_9PEZI</name>
<dbReference type="GO" id="GO:0005524">
    <property type="term" value="F:ATP binding"/>
    <property type="evidence" value="ECO:0007669"/>
    <property type="project" value="UniProtKB-UniRule"/>
</dbReference>
<dbReference type="OrthoDB" id="5800476at2759"/>
<dbReference type="PROSITE" id="PS00107">
    <property type="entry name" value="PROTEIN_KINASE_ATP"/>
    <property type="match status" value="1"/>
</dbReference>
<reference evidence="7 8" key="1">
    <citation type="journal article" date="2016" name="Nat. Commun.">
        <title>Ectomycorrhizal ecology is imprinted in the genome of the dominant symbiotic fungus Cenococcum geophilum.</title>
        <authorList>
            <consortium name="DOE Joint Genome Institute"/>
            <person name="Peter M."/>
            <person name="Kohler A."/>
            <person name="Ohm R.A."/>
            <person name="Kuo A."/>
            <person name="Krutzmann J."/>
            <person name="Morin E."/>
            <person name="Arend M."/>
            <person name="Barry K.W."/>
            <person name="Binder M."/>
            <person name="Choi C."/>
            <person name="Clum A."/>
            <person name="Copeland A."/>
            <person name="Grisel N."/>
            <person name="Haridas S."/>
            <person name="Kipfer T."/>
            <person name="LaButti K."/>
            <person name="Lindquist E."/>
            <person name="Lipzen A."/>
            <person name="Maire R."/>
            <person name="Meier B."/>
            <person name="Mihaltcheva S."/>
            <person name="Molinier V."/>
            <person name="Murat C."/>
            <person name="Poggeler S."/>
            <person name="Quandt C.A."/>
            <person name="Sperisen C."/>
            <person name="Tritt A."/>
            <person name="Tisserant E."/>
            <person name="Crous P.W."/>
            <person name="Henrissat B."/>
            <person name="Nehls U."/>
            <person name="Egli S."/>
            <person name="Spatafora J.W."/>
            <person name="Grigoriev I.V."/>
            <person name="Martin F.M."/>
        </authorList>
    </citation>
    <scope>NUCLEOTIDE SEQUENCE [LARGE SCALE GENOMIC DNA]</scope>
    <source>
        <strain evidence="7 8">CBS 459.81</strain>
    </source>
</reference>
<keyword evidence="8" id="KW-1185">Reference proteome</keyword>
<feature type="domain" description="Protein kinase" evidence="6">
    <location>
        <begin position="54"/>
        <end position="321"/>
    </location>
</feature>
<evidence type="ECO:0000256" key="3">
    <source>
        <dbReference type="ARBA" id="ARBA00022840"/>
    </source>
</evidence>
<evidence type="ECO:0000256" key="2">
    <source>
        <dbReference type="ARBA" id="ARBA00022741"/>
    </source>
</evidence>
<protein>
    <recommendedName>
        <fullName evidence="1">non-specific serine/threonine protein kinase</fullName>
        <ecNumber evidence="1">2.7.11.1</ecNumber>
    </recommendedName>
</protein>
<evidence type="ECO:0000256" key="5">
    <source>
        <dbReference type="RuleBase" id="RU000304"/>
    </source>
</evidence>
<dbReference type="SMART" id="SM00220">
    <property type="entry name" value="S_TKc"/>
    <property type="match status" value="1"/>
</dbReference>
<dbReference type="SUPFAM" id="SSF56112">
    <property type="entry name" value="Protein kinase-like (PK-like)"/>
    <property type="match status" value="1"/>
</dbReference>
<keyword evidence="2 4" id="KW-0547">Nucleotide-binding</keyword>
<dbReference type="EMBL" id="KV745081">
    <property type="protein sequence ID" value="OCK78088.1"/>
    <property type="molecule type" value="Genomic_DNA"/>
</dbReference>
<evidence type="ECO:0000313" key="7">
    <source>
        <dbReference type="EMBL" id="OCK78088.1"/>
    </source>
</evidence>
<dbReference type="Proteomes" id="UP000250266">
    <property type="component" value="Unassembled WGS sequence"/>
</dbReference>
<evidence type="ECO:0000313" key="8">
    <source>
        <dbReference type="Proteomes" id="UP000250266"/>
    </source>
</evidence>
<dbReference type="EC" id="2.7.11.1" evidence="1"/>
<feature type="binding site" evidence="4">
    <location>
        <position position="83"/>
    </location>
    <ligand>
        <name>ATP</name>
        <dbReference type="ChEBI" id="CHEBI:30616"/>
    </ligand>
</feature>
<dbReference type="Gene3D" id="1.10.510.10">
    <property type="entry name" value="Transferase(Phosphotransferase) domain 1"/>
    <property type="match status" value="1"/>
</dbReference>
<dbReference type="CDD" id="cd14016">
    <property type="entry name" value="STKc_CK1"/>
    <property type="match status" value="1"/>
</dbReference>
<organism evidence="7 8">
    <name type="scientific">Lepidopterella palustris CBS 459.81</name>
    <dbReference type="NCBI Taxonomy" id="1314670"/>
    <lineage>
        <taxon>Eukaryota</taxon>
        <taxon>Fungi</taxon>
        <taxon>Dikarya</taxon>
        <taxon>Ascomycota</taxon>
        <taxon>Pezizomycotina</taxon>
        <taxon>Dothideomycetes</taxon>
        <taxon>Pleosporomycetidae</taxon>
        <taxon>Mytilinidiales</taxon>
        <taxon>Argynnaceae</taxon>
        <taxon>Lepidopterella</taxon>
    </lineage>
</organism>
<evidence type="ECO:0000256" key="4">
    <source>
        <dbReference type="PROSITE-ProRule" id="PRU10141"/>
    </source>
</evidence>